<dbReference type="InterPro" id="IPR020818">
    <property type="entry name" value="Chaperonin_GroES"/>
</dbReference>
<dbReference type="GO" id="GO:0051082">
    <property type="term" value="F:unfolded protein binding"/>
    <property type="evidence" value="ECO:0007669"/>
    <property type="project" value="TreeGrafter"/>
</dbReference>
<evidence type="ECO:0000313" key="6">
    <source>
        <dbReference type="EMBL" id="ADQ15271.1"/>
    </source>
</evidence>
<dbReference type="RefSeq" id="WP_013406342.1">
    <property type="nucleotide sequence ID" value="NC_014654.1"/>
</dbReference>
<dbReference type="Gene3D" id="2.30.33.40">
    <property type="entry name" value="GroES chaperonin"/>
    <property type="match status" value="1"/>
</dbReference>
<dbReference type="Pfam" id="PF00166">
    <property type="entry name" value="Cpn10"/>
    <property type="match status" value="1"/>
</dbReference>
<keyword evidence="3" id="KW-0963">Cytoplasm</keyword>
<accession>E4RJ51</accession>
<name>E4RJ51_HALHG</name>
<dbReference type="OrthoDB" id="9806791at2"/>
<dbReference type="KEGG" id="has:Halsa_1853"/>
<dbReference type="CDD" id="cd00320">
    <property type="entry name" value="cpn10"/>
    <property type="match status" value="1"/>
</dbReference>
<evidence type="ECO:0000256" key="1">
    <source>
        <dbReference type="ARBA" id="ARBA00006975"/>
    </source>
</evidence>
<dbReference type="GO" id="GO:0005737">
    <property type="term" value="C:cytoplasm"/>
    <property type="evidence" value="ECO:0007669"/>
    <property type="project" value="UniProtKB-SubCell"/>
</dbReference>
<evidence type="ECO:0000313" key="7">
    <source>
        <dbReference type="Proteomes" id="UP000007434"/>
    </source>
</evidence>
<dbReference type="GO" id="GO:0051087">
    <property type="term" value="F:protein-folding chaperone binding"/>
    <property type="evidence" value="ECO:0007669"/>
    <property type="project" value="TreeGrafter"/>
</dbReference>
<dbReference type="GO" id="GO:0005524">
    <property type="term" value="F:ATP binding"/>
    <property type="evidence" value="ECO:0007669"/>
    <property type="project" value="InterPro"/>
</dbReference>
<dbReference type="HAMAP" id="MF_00580">
    <property type="entry name" value="CH10"/>
    <property type="match status" value="1"/>
</dbReference>
<organism evidence="6 7">
    <name type="scientific">Halanaerobium hydrogeniformans</name>
    <name type="common">Halanaerobium sp. (strain sapolanicus)</name>
    <dbReference type="NCBI Taxonomy" id="656519"/>
    <lineage>
        <taxon>Bacteria</taxon>
        <taxon>Bacillati</taxon>
        <taxon>Bacillota</taxon>
        <taxon>Clostridia</taxon>
        <taxon>Halanaerobiales</taxon>
        <taxon>Halanaerobiaceae</taxon>
        <taxon>Halanaerobium</taxon>
    </lineage>
</organism>
<dbReference type="AlphaFoldDB" id="E4RJ51"/>
<gene>
    <name evidence="3" type="primary">groES</name>
    <name evidence="3" type="synonym">groS</name>
    <name evidence="6" type="ordered locus">Halsa_1853</name>
</gene>
<comment type="function">
    <text evidence="3 4">Together with the chaperonin GroEL, plays an essential role in assisting protein folding. The GroEL-GroES system forms a nano-cage that allows encapsulation of the non-native substrate proteins and provides a physical environment optimized to promote and accelerate protein folding. GroES binds to the apical surface of the GroEL ring, thereby capping the opening of the GroEL channel.</text>
</comment>
<dbReference type="InterPro" id="IPR011032">
    <property type="entry name" value="GroES-like_sf"/>
</dbReference>
<protein>
    <recommendedName>
        <fullName evidence="3">Co-chaperonin GroES</fullName>
    </recommendedName>
    <alternativeName>
        <fullName evidence="3">10 kDa chaperonin</fullName>
    </alternativeName>
    <alternativeName>
        <fullName evidence="3">Chaperonin-10</fullName>
        <shortName evidence="3">Cpn10</shortName>
    </alternativeName>
</protein>
<evidence type="ECO:0000256" key="5">
    <source>
        <dbReference type="SAM" id="MobiDB-lite"/>
    </source>
</evidence>
<dbReference type="PANTHER" id="PTHR10772">
    <property type="entry name" value="10 KDA HEAT SHOCK PROTEIN"/>
    <property type="match status" value="1"/>
</dbReference>
<sequence length="97" mass="10643">MSIKPLNNKVAVQYLKDEKEEKTTEGGIVIPDSAQKDEKPQQGKIVAVGDNIAEEGQDDPVAVGDLVVFDKYAGTKVEIDEEEYIILEIKDVLAVIN</sequence>
<dbReference type="Proteomes" id="UP000007434">
    <property type="component" value="Chromosome"/>
</dbReference>
<keyword evidence="2 3" id="KW-0143">Chaperone</keyword>
<feature type="region of interest" description="Disordered" evidence="5">
    <location>
        <begin position="21"/>
        <end position="42"/>
    </location>
</feature>
<reference evidence="6 7" key="2">
    <citation type="journal article" date="2011" name="J. Bacteriol.">
        <title>Complete Genome Sequence of the Haloalkaliphilic, Hydrogen Producing Halanaerobium hydrogenoformans.</title>
        <authorList>
            <person name="Brown S.D."/>
            <person name="Begemann M.B."/>
            <person name="Mormile M.R."/>
            <person name="Wall J.D."/>
            <person name="Han C.S."/>
            <person name="Goodwin L.A."/>
            <person name="Pitluck S."/>
            <person name="Land M.L."/>
            <person name="Hauser L.J."/>
            <person name="Elias D.A."/>
        </authorList>
    </citation>
    <scope>NUCLEOTIDE SEQUENCE [LARGE SCALE GENOMIC DNA]</scope>
    <source>
        <strain evidence="7">sapolanicus</strain>
    </source>
</reference>
<dbReference type="GO" id="GO:0046872">
    <property type="term" value="F:metal ion binding"/>
    <property type="evidence" value="ECO:0007669"/>
    <property type="project" value="TreeGrafter"/>
</dbReference>
<dbReference type="SMART" id="SM00883">
    <property type="entry name" value="Cpn10"/>
    <property type="match status" value="1"/>
</dbReference>
<dbReference type="eggNOG" id="COG0234">
    <property type="taxonomic scope" value="Bacteria"/>
</dbReference>
<dbReference type="HOGENOM" id="CLU_132825_2_3_9"/>
<dbReference type="EMBL" id="CP002304">
    <property type="protein sequence ID" value="ADQ15271.1"/>
    <property type="molecule type" value="Genomic_DNA"/>
</dbReference>
<dbReference type="InterPro" id="IPR037124">
    <property type="entry name" value="Chaperonin_GroES_sf"/>
</dbReference>
<dbReference type="GO" id="GO:0044183">
    <property type="term" value="F:protein folding chaperone"/>
    <property type="evidence" value="ECO:0007669"/>
    <property type="project" value="InterPro"/>
</dbReference>
<keyword evidence="7" id="KW-1185">Reference proteome</keyword>
<evidence type="ECO:0000256" key="4">
    <source>
        <dbReference type="RuleBase" id="RU000535"/>
    </source>
</evidence>
<evidence type="ECO:0000256" key="2">
    <source>
        <dbReference type="ARBA" id="ARBA00023186"/>
    </source>
</evidence>
<dbReference type="PANTHER" id="PTHR10772:SF63">
    <property type="entry name" value="20 KDA CHAPERONIN, CHLOROPLASTIC"/>
    <property type="match status" value="1"/>
</dbReference>
<dbReference type="PRINTS" id="PR00297">
    <property type="entry name" value="CHAPERONIN10"/>
</dbReference>
<comment type="subunit">
    <text evidence="3">Heptamer of 7 subunits arranged in a ring. Interacts with the chaperonin GroEL.</text>
</comment>
<dbReference type="FunFam" id="2.30.33.40:FF:000001">
    <property type="entry name" value="10 kDa chaperonin"/>
    <property type="match status" value="1"/>
</dbReference>
<dbReference type="SUPFAM" id="SSF50129">
    <property type="entry name" value="GroES-like"/>
    <property type="match status" value="1"/>
</dbReference>
<proteinExistence type="inferred from homology"/>
<dbReference type="STRING" id="656519.Halsa_1853"/>
<evidence type="ECO:0000256" key="3">
    <source>
        <dbReference type="HAMAP-Rule" id="MF_00580"/>
    </source>
</evidence>
<comment type="subcellular location">
    <subcellularLocation>
        <location evidence="3">Cytoplasm</location>
    </subcellularLocation>
</comment>
<reference evidence="6 7" key="1">
    <citation type="submission" date="2010-11" db="EMBL/GenBank/DDBJ databases">
        <title>Complete sequence of Halanaerobium sp. sapolanicus.</title>
        <authorList>
            <consortium name="US DOE Joint Genome Institute"/>
            <person name="Lucas S."/>
            <person name="Copeland A."/>
            <person name="Lapidus A."/>
            <person name="Cheng J.-F."/>
            <person name="Bruce D."/>
            <person name="Goodwin L."/>
            <person name="Pitluck S."/>
            <person name="Davenport K."/>
            <person name="Detter J.C."/>
            <person name="Han C."/>
            <person name="Tapia R."/>
            <person name="Land M."/>
            <person name="Hauser L."/>
            <person name="Jeffries C."/>
            <person name="Kyrpides N."/>
            <person name="Ivanova N."/>
            <person name="Mikhailova N."/>
            <person name="Begemann M.B."/>
            <person name="Mormile M.R."/>
            <person name="Wall J.D."/>
            <person name="Elias D.A."/>
            <person name="Woyke T."/>
        </authorList>
    </citation>
    <scope>NUCLEOTIDE SEQUENCE [LARGE SCALE GENOMIC DNA]</scope>
    <source>
        <strain evidence="7">sapolanicus</strain>
    </source>
</reference>
<comment type="similarity">
    <text evidence="1 3 4">Belongs to the GroES chaperonin family.</text>
</comment>